<dbReference type="InterPro" id="IPR035421">
    <property type="entry name" value="Terminase_6C"/>
</dbReference>
<dbReference type="Pfam" id="PF03237">
    <property type="entry name" value="Terminase_6N"/>
    <property type="match status" value="1"/>
</dbReference>
<dbReference type="RefSeq" id="WP_130585593.1">
    <property type="nucleotide sequence ID" value="NZ_AP019389.1"/>
</dbReference>
<evidence type="ECO:0000313" key="3">
    <source>
        <dbReference type="EMBL" id="BBI19360.1"/>
    </source>
</evidence>
<keyword evidence="1" id="KW-1188">Viral release from host cell</keyword>
<feature type="domain" description="Terminase large subunit gp17-like C-terminal" evidence="2">
    <location>
        <begin position="281"/>
        <end position="429"/>
    </location>
</feature>
<sequence>MLGDGFLDWLREQDDRTKTGLIAQLEERERALIRHDWPLWRREAQSPPRGAWNCWVICAGRGFVKTRTGAEWVRECAILDPDARIALVAASLGEARSVMVEGESGVLAICPPNYRPFYEPSLKRLTWPNGAMAFLYSAAEPESLRGPQHSHAWCDEIGKWPGVSGRAEAAWDNLAMGLRLGLHPKVVATTTPRATALVRRLVGEETRGLAHISRGTTYENAANLPPRFVSTIRERYGHTALGRQELDGMLLEEIEGALWTRSLLESCRHEGPSDTLCRVVVGVDPPASDRGDECGIVVCALDASGIAQVMADCSVAKASPERWARAVAEAARGWNADRVVAEANQGGQMVASVLRAADIALPLKLVHASRGKAARAEPVAALYEAGRVRHAGLFAQLEDQLCGLIAGGGYEGPGRSPDRADALVWALSELMLGQPANPRVRQV</sequence>
<accession>A0A3T1CEE5</accession>
<evidence type="ECO:0000313" key="4">
    <source>
        <dbReference type="Proteomes" id="UP000290057"/>
    </source>
</evidence>
<protein>
    <submittedName>
        <fullName evidence="3">Large terminase</fullName>
    </submittedName>
</protein>
<dbReference type="InterPro" id="IPR027417">
    <property type="entry name" value="P-loop_NTPase"/>
</dbReference>
<proteinExistence type="predicted"/>
<dbReference type="Gene3D" id="3.40.50.300">
    <property type="entry name" value="P-loop containing nucleotide triphosphate hydrolases"/>
    <property type="match status" value="1"/>
</dbReference>
<dbReference type="Proteomes" id="UP000290057">
    <property type="component" value="Chromosome"/>
</dbReference>
<evidence type="ECO:0000259" key="2">
    <source>
        <dbReference type="Pfam" id="PF17289"/>
    </source>
</evidence>
<evidence type="ECO:0000256" key="1">
    <source>
        <dbReference type="ARBA" id="ARBA00022612"/>
    </source>
</evidence>
<dbReference type="Pfam" id="PF17289">
    <property type="entry name" value="Terminase_6C"/>
    <property type="match status" value="1"/>
</dbReference>
<keyword evidence="4" id="KW-1185">Reference proteome</keyword>
<name>A0A3T1CEE5_9SPHN</name>
<dbReference type="EMBL" id="AP019389">
    <property type="protein sequence ID" value="BBI19360.1"/>
    <property type="molecule type" value="Genomic_DNA"/>
</dbReference>
<gene>
    <name evidence="3" type="ORF">EKJ_02070</name>
</gene>
<dbReference type="AlphaFoldDB" id="A0A3T1CEE5"/>
<organism evidence="3 4">
    <name type="scientific">Qipengyuania flava</name>
    <dbReference type="NCBI Taxonomy" id="192812"/>
    <lineage>
        <taxon>Bacteria</taxon>
        <taxon>Pseudomonadati</taxon>
        <taxon>Pseudomonadota</taxon>
        <taxon>Alphaproteobacteria</taxon>
        <taxon>Sphingomonadales</taxon>
        <taxon>Erythrobacteraceae</taxon>
        <taxon>Qipengyuania</taxon>
    </lineage>
</organism>
<dbReference type="Gene3D" id="3.30.420.240">
    <property type="match status" value="1"/>
</dbReference>
<reference evidence="3 4" key="1">
    <citation type="submission" date="2019-01" db="EMBL/GenBank/DDBJ databases">
        <title>Complete genome sequence of Erythrobacter flavus KJ5.</title>
        <authorList>
            <person name="Kanesaki Y."/>
            <person name="Brotosudarmo T."/>
            <person name="Moriuchi R."/>
            <person name="Awai K."/>
        </authorList>
    </citation>
    <scope>NUCLEOTIDE SEQUENCE [LARGE SCALE GENOMIC DNA]</scope>
    <source>
        <strain evidence="3 4">KJ5</strain>
    </source>
</reference>